<evidence type="ECO:0000313" key="2">
    <source>
        <dbReference type="EMBL" id="QDV72387.1"/>
    </source>
</evidence>
<feature type="region of interest" description="Disordered" evidence="1">
    <location>
        <begin position="1"/>
        <end position="21"/>
    </location>
</feature>
<dbReference type="Proteomes" id="UP000316426">
    <property type="component" value="Chromosome"/>
</dbReference>
<reference evidence="2 3" key="1">
    <citation type="submission" date="2019-02" db="EMBL/GenBank/DDBJ databases">
        <title>Deep-cultivation of Planctomycetes and their phenomic and genomic characterization uncovers novel biology.</title>
        <authorList>
            <person name="Wiegand S."/>
            <person name="Jogler M."/>
            <person name="Boedeker C."/>
            <person name="Pinto D."/>
            <person name="Vollmers J."/>
            <person name="Rivas-Marin E."/>
            <person name="Kohn T."/>
            <person name="Peeters S.H."/>
            <person name="Heuer A."/>
            <person name="Rast P."/>
            <person name="Oberbeckmann S."/>
            <person name="Bunk B."/>
            <person name="Jeske O."/>
            <person name="Meyerdierks A."/>
            <person name="Storesund J.E."/>
            <person name="Kallscheuer N."/>
            <person name="Luecker S."/>
            <person name="Lage O.M."/>
            <person name="Pohl T."/>
            <person name="Merkel B.J."/>
            <person name="Hornburger P."/>
            <person name="Mueller R.-W."/>
            <person name="Bruemmer F."/>
            <person name="Labrenz M."/>
            <person name="Spormann A.M."/>
            <person name="Op den Camp H."/>
            <person name="Overmann J."/>
            <person name="Amann R."/>
            <person name="Jetten M.S.M."/>
            <person name="Mascher T."/>
            <person name="Medema M.H."/>
            <person name="Devos D.P."/>
            <person name="Kaster A.-K."/>
            <person name="Ovreas L."/>
            <person name="Rohde M."/>
            <person name="Galperin M.Y."/>
            <person name="Jogler C."/>
        </authorList>
    </citation>
    <scope>NUCLEOTIDE SEQUENCE [LARGE SCALE GENOMIC DNA]</scope>
    <source>
        <strain evidence="2 3">Spa11</strain>
    </source>
</reference>
<sequence length="1350" mass="151091">MTSQPDDPMGSEPAAHDPRERRAQCERVVLGYLNFSSGASDGAFLAALNELFALEETVAGGANPPSVDRVLSALSHRLEALRAEGKAFADAEQALGVLRLTGQFRQAYGRFHADVLWGREDHELWRPFFLGRVFEAVLSSGPPWDEAALNAARDRLDDFIGYRPIAVLETDQKIEPYRHEWIRPIPLYIASAGAAHGRRHDLIVRTLKILRETDEGILRAAYFDPALLDELALDPRAYDFDHPAHKRPNHHFGLWDPNHIDGSGNYRRFVLQPVVLDALCERVEQDASDRTDGSFTRDELLDEAAAVLAGTILMASGVSGSGPTAHSGDETLGTLLPQIAAYRDRFYAELLARVDGHHGERLRREAERLHQPFAGARQHLNQSIARRRAEQLQRVRLARVYARMGAANAALEQANEVRVASSRILCKIYCKLTAGHQALDAHDLAVAAELTPEIEDLLERGIECGALVDPWNVVGFGGNYSLFPSIENTIHDYRVDDLIQVVEQLLGLCARAWSEAAAIDDSEYERFFSTTLERIAIWWDQFATPMVSGVRRLLAKEVEVSTNLVAGALNAWHKAGAAAGDINFWAMFVDQFDSPKAFQQVVEALLEKGDLVASMALLMRWVCQVDLTPLDDGDASFHPLAERWLRLVEKKGEETGEDQWPLVAKFFDHLEANAEELWEAPKFELGLHSDDDDDLLDELFDDDEDELFGFGDDDSEFDDEDEFDDEGEDEGGIFDSLYEEMPFQDSTDDGIDSAIFEPGGDDTRLEFEEEAERLEGRLAFLNTVSRLWKHAAVVWGVRSGKADDRAETIASWRRMAVQRGAQLTQLLEQVHTHHLPQPMGDHESMVEYDRLRTIRDAIVEGVITTCVEAADAARLLRAATGAMAVDDSAAAPDTPKAVGAAVGILRAVLLADPDGVRNHWPPLRTALAAEELLYIPISRGGDPRKIVRARALHRLVSDLLTWMPRLGLIEETTDLLEVAQKMETDHPVGRGAVTEYDRLFEAGYASIVRCLVASSETWRIAEQSGEAADVMLVESLQDLTEAELGRWLSHSKTVRLSVVERLADPREWERFVRFVEQYGEDLFTQRFLTLSNLRAILHQKVGVWLDNLREDPPDDAPKLLEAIDVAIPRDEAIRHLTVAIEAVVENYAVYRDYNATTTQSDRGEMLHALVDFLRLKNAYDRVAWNLKPVALAHRILVESGRSTAAALWRRAVEERTREAADNHQKGLEQLAQRYGMRLPTVSQRLAERFVRPLTIDLLRSLVGPAMGADEDVDPSEAFAALEIEVEMLLAEAGGAGLDLPDWVETLEEEADVQQRLVRRGDDPLDDPLRRVEQVRLSWEETQEQLGSDEE</sequence>
<name>A0A518K3M3_9BACT</name>
<proteinExistence type="predicted"/>
<dbReference type="KEGG" id="bmei:Spa11_05620"/>
<organism evidence="2 3">
    <name type="scientific">Botrimarina mediterranea</name>
    <dbReference type="NCBI Taxonomy" id="2528022"/>
    <lineage>
        <taxon>Bacteria</taxon>
        <taxon>Pseudomonadati</taxon>
        <taxon>Planctomycetota</taxon>
        <taxon>Planctomycetia</taxon>
        <taxon>Pirellulales</taxon>
        <taxon>Lacipirellulaceae</taxon>
        <taxon>Botrimarina</taxon>
    </lineage>
</organism>
<evidence type="ECO:0000256" key="1">
    <source>
        <dbReference type="SAM" id="MobiDB-lite"/>
    </source>
</evidence>
<evidence type="ECO:0000313" key="3">
    <source>
        <dbReference type="Proteomes" id="UP000316426"/>
    </source>
</evidence>
<keyword evidence="3" id="KW-1185">Reference proteome</keyword>
<dbReference type="EMBL" id="CP036349">
    <property type="protein sequence ID" value="QDV72387.1"/>
    <property type="molecule type" value="Genomic_DNA"/>
</dbReference>
<accession>A0A518K3M3</accession>
<dbReference type="RefSeq" id="WP_197529688.1">
    <property type="nucleotide sequence ID" value="NZ_CP036349.1"/>
</dbReference>
<protein>
    <submittedName>
        <fullName evidence="2">Uncharacterized protein</fullName>
    </submittedName>
</protein>
<gene>
    <name evidence="2" type="ORF">Spa11_05620</name>
</gene>